<sequence length="341" mass="37554">MWSLVFLAVTCVFSFASGAPSPESALVFGDGLGVPPPGHWQLTDITYEHRGDHFQVGLRLDSFGITVTGANFVAVTSSYQKEILAPPSRALVQAGDHVFVMVRSDETVTDEDISDCVIRSTDGPALWHCLNGFDGMSVFGFSIKTRPLLDERFQGHKHRSDWPIASESKRSRLADFVLQDKRLYCNYGNVNIDHDDTHVDIEANLHGAIASAHAELNGRGMTLTCKGGANILVLRDGQVEEGSIMPSREVFPDFDFNQEAVTLMSSYDEMTRSVEALYGDVVVILVPYKSNSNLTTLAGAQQLLGNPTDAVNNFDQFSVQFCGDNVIAYMFVVKPRKQDDY</sequence>
<evidence type="ECO:0000313" key="3">
    <source>
        <dbReference type="Proteomes" id="UP000240830"/>
    </source>
</evidence>
<protein>
    <submittedName>
        <fullName evidence="2">Uncharacterized protein</fullName>
    </submittedName>
</protein>
<organism evidence="2 3">
    <name type="scientific">Paramicrosporidium saccamoebae</name>
    <dbReference type="NCBI Taxonomy" id="1246581"/>
    <lineage>
        <taxon>Eukaryota</taxon>
        <taxon>Fungi</taxon>
        <taxon>Fungi incertae sedis</taxon>
        <taxon>Cryptomycota</taxon>
        <taxon>Cryptomycota incertae sedis</taxon>
        <taxon>Paramicrosporidium</taxon>
    </lineage>
</organism>
<dbReference type="EMBL" id="MTSL01000067">
    <property type="protein sequence ID" value="PJF19300.1"/>
    <property type="molecule type" value="Genomic_DNA"/>
</dbReference>
<proteinExistence type="predicted"/>
<reference evidence="2 3" key="1">
    <citation type="submission" date="2016-10" db="EMBL/GenBank/DDBJ databases">
        <title>The genome of Paramicrosporidium saccamoebae is the missing link in understanding Cryptomycota and Microsporidia evolution.</title>
        <authorList>
            <person name="Quandt C.A."/>
            <person name="Beaudet D."/>
            <person name="Corsaro D."/>
            <person name="Michel R."/>
            <person name="Corradi N."/>
            <person name="James T."/>
        </authorList>
    </citation>
    <scope>NUCLEOTIDE SEQUENCE [LARGE SCALE GENOMIC DNA]</scope>
    <source>
        <strain evidence="2 3">KSL3</strain>
    </source>
</reference>
<feature type="chain" id="PRO_5014138806" evidence="1">
    <location>
        <begin position="19"/>
        <end position="341"/>
    </location>
</feature>
<dbReference type="AlphaFoldDB" id="A0A2H9TNQ1"/>
<gene>
    <name evidence="2" type="ORF">PSACC_00887</name>
</gene>
<feature type="signal peptide" evidence="1">
    <location>
        <begin position="1"/>
        <end position="18"/>
    </location>
</feature>
<dbReference type="Proteomes" id="UP000240830">
    <property type="component" value="Unassembled WGS sequence"/>
</dbReference>
<evidence type="ECO:0000313" key="2">
    <source>
        <dbReference type="EMBL" id="PJF19300.1"/>
    </source>
</evidence>
<comment type="caution">
    <text evidence="2">The sequence shown here is derived from an EMBL/GenBank/DDBJ whole genome shotgun (WGS) entry which is preliminary data.</text>
</comment>
<evidence type="ECO:0000256" key="1">
    <source>
        <dbReference type="SAM" id="SignalP"/>
    </source>
</evidence>
<name>A0A2H9TNQ1_9FUNG</name>
<keyword evidence="3" id="KW-1185">Reference proteome</keyword>
<keyword evidence="1" id="KW-0732">Signal</keyword>
<accession>A0A2H9TNQ1</accession>